<sequence>MSAYSSVLKTPGVARIIAAQLTARFPSGMLSLGMLLHVEQVHDSYGSAGLVLAGGAVGQAVAGPLTSRLMGRLGIRPVLAVTTALCAAAILTIAFVTMSIPLTILVAFVSGLATPPVQPAVRTIYPKLVTSQLLTPLFSLDASAQEIIWIAGPVVVTFVATQVSTVLALVLCAFFMVFGGLWFILSPELGRVRIPRSKRRFGVVLTRPTVIISTFVGLLLIGSCSAVEAGVVANFQGTGADASAHGYESGVVLAIWSLGSLLGGITFGHLPLSPWSLARRMLLMFAGVALASIWLNVWWMVPALLISGAGIAPALAAMFAMTSSSVKFSDTAEAFGWIGTGQLIGAGIGSAIAGSVIDSNGPQWAFFVSGAFALVGVIVPALAVRKLPDLRGRDSSPIPDTEPIAIQPS</sequence>
<dbReference type="EMBL" id="BAABBX010000012">
    <property type="protein sequence ID" value="GAA4188672.1"/>
    <property type="molecule type" value="Genomic_DNA"/>
</dbReference>
<gene>
    <name evidence="2" type="ORF">GCM10022288_15360</name>
</gene>
<feature type="transmembrane region" description="Helical" evidence="1">
    <location>
        <begin position="166"/>
        <end position="185"/>
    </location>
</feature>
<dbReference type="InterPro" id="IPR011701">
    <property type="entry name" value="MFS"/>
</dbReference>
<keyword evidence="1" id="KW-1133">Transmembrane helix</keyword>
<dbReference type="RefSeq" id="WP_344775517.1">
    <property type="nucleotide sequence ID" value="NZ_BAABBX010000012.1"/>
</dbReference>
<dbReference type="Proteomes" id="UP001500213">
    <property type="component" value="Unassembled WGS sequence"/>
</dbReference>
<feature type="transmembrane region" description="Helical" evidence="1">
    <location>
        <begin position="78"/>
        <end position="109"/>
    </location>
</feature>
<organism evidence="2 3">
    <name type="scientific">Gryllotalpicola kribbensis</name>
    <dbReference type="NCBI Taxonomy" id="993084"/>
    <lineage>
        <taxon>Bacteria</taxon>
        <taxon>Bacillati</taxon>
        <taxon>Actinomycetota</taxon>
        <taxon>Actinomycetes</taxon>
        <taxon>Micrococcales</taxon>
        <taxon>Microbacteriaceae</taxon>
        <taxon>Gryllotalpicola</taxon>
    </lineage>
</organism>
<accession>A0ABP8ARC3</accession>
<dbReference type="PANTHER" id="PTHR23542:SF1">
    <property type="entry name" value="MAJOR FACILITATOR SUPERFAMILY (MFS) PROFILE DOMAIN-CONTAINING PROTEIN"/>
    <property type="match status" value="1"/>
</dbReference>
<proteinExistence type="predicted"/>
<keyword evidence="1" id="KW-0472">Membrane</keyword>
<keyword evidence="3" id="KW-1185">Reference proteome</keyword>
<feature type="transmembrane region" description="Helical" evidence="1">
    <location>
        <begin position="363"/>
        <end position="384"/>
    </location>
</feature>
<evidence type="ECO:0000313" key="2">
    <source>
        <dbReference type="EMBL" id="GAA4188672.1"/>
    </source>
</evidence>
<dbReference type="SUPFAM" id="SSF103473">
    <property type="entry name" value="MFS general substrate transporter"/>
    <property type="match status" value="1"/>
</dbReference>
<name>A0ABP8ARC3_9MICO</name>
<dbReference type="Gene3D" id="1.20.1250.20">
    <property type="entry name" value="MFS general substrate transporter like domains"/>
    <property type="match status" value="1"/>
</dbReference>
<dbReference type="Pfam" id="PF07690">
    <property type="entry name" value="MFS_1"/>
    <property type="match status" value="1"/>
</dbReference>
<dbReference type="PANTHER" id="PTHR23542">
    <property type="match status" value="1"/>
</dbReference>
<comment type="caution">
    <text evidence="2">The sequence shown here is derived from an EMBL/GenBank/DDBJ whole genome shotgun (WGS) entry which is preliminary data.</text>
</comment>
<reference evidence="3" key="1">
    <citation type="journal article" date="2019" name="Int. J. Syst. Evol. Microbiol.">
        <title>The Global Catalogue of Microorganisms (GCM) 10K type strain sequencing project: providing services to taxonomists for standard genome sequencing and annotation.</title>
        <authorList>
            <consortium name="The Broad Institute Genomics Platform"/>
            <consortium name="The Broad Institute Genome Sequencing Center for Infectious Disease"/>
            <person name="Wu L."/>
            <person name="Ma J."/>
        </authorList>
    </citation>
    <scope>NUCLEOTIDE SEQUENCE [LARGE SCALE GENOMIC DNA]</scope>
    <source>
        <strain evidence="3">JCM 17593</strain>
    </source>
</reference>
<feature type="transmembrane region" description="Helical" evidence="1">
    <location>
        <begin position="251"/>
        <end position="270"/>
    </location>
</feature>
<dbReference type="InterPro" id="IPR036259">
    <property type="entry name" value="MFS_trans_sf"/>
</dbReference>
<feature type="transmembrane region" description="Helical" evidence="1">
    <location>
        <begin position="334"/>
        <end position="357"/>
    </location>
</feature>
<feature type="transmembrane region" description="Helical" evidence="1">
    <location>
        <begin position="282"/>
        <end position="299"/>
    </location>
</feature>
<feature type="transmembrane region" description="Helical" evidence="1">
    <location>
        <begin position="205"/>
        <end position="231"/>
    </location>
</feature>
<evidence type="ECO:0000256" key="1">
    <source>
        <dbReference type="SAM" id="Phobius"/>
    </source>
</evidence>
<evidence type="ECO:0000313" key="3">
    <source>
        <dbReference type="Proteomes" id="UP001500213"/>
    </source>
</evidence>
<protein>
    <submittedName>
        <fullName evidence="2">MFS transporter</fullName>
    </submittedName>
</protein>
<keyword evidence="1" id="KW-0812">Transmembrane</keyword>
<feature type="transmembrane region" description="Helical" evidence="1">
    <location>
        <begin position="305"/>
        <end position="322"/>
    </location>
</feature>